<proteinExistence type="predicted"/>
<accession>A0A2M4CAR0</accession>
<sequence length="84" mass="10224">MRPLLVAFRLLFFPCLTSLSVPRSDRPHRRCHLPNRHHHRCSGILRSDIRHRLQHLELHWSHHRFAHQSNWHLRANGHHRFQSA</sequence>
<dbReference type="AlphaFoldDB" id="A0A2M4CAR0"/>
<name>A0A2M4CAR0_9DIPT</name>
<reference evidence="2" key="1">
    <citation type="submission" date="2018-01" db="EMBL/GenBank/DDBJ databases">
        <title>An insight into the sialome of Amazonian anophelines.</title>
        <authorList>
            <person name="Ribeiro J.M."/>
            <person name="Scarpassa V."/>
            <person name="Calvo E."/>
        </authorList>
    </citation>
    <scope>NUCLEOTIDE SEQUENCE</scope>
    <source>
        <tissue evidence="2">Salivary glands</tissue>
    </source>
</reference>
<organism evidence="2">
    <name type="scientific">Anopheles marajoara</name>
    <dbReference type="NCBI Taxonomy" id="58244"/>
    <lineage>
        <taxon>Eukaryota</taxon>
        <taxon>Metazoa</taxon>
        <taxon>Ecdysozoa</taxon>
        <taxon>Arthropoda</taxon>
        <taxon>Hexapoda</taxon>
        <taxon>Insecta</taxon>
        <taxon>Pterygota</taxon>
        <taxon>Neoptera</taxon>
        <taxon>Endopterygota</taxon>
        <taxon>Diptera</taxon>
        <taxon>Nematocera</taxon>
        <taxon>Culicoidea</taxon>
        <taxon>Culicidae</taxon>
        <taxon>Anophelinae</taxon>
        <taxon>Anopheles</taxon>
    </lineage>
</organism>
<keyword evidence="1" id="KW-0732">Signal</keyword>
<evidence type="ECO:0000313" key="2">
    <source>
        <dbReference type="EMBL" id="MBW62413.1"/>
    </source>
</evidence>
<protein>
    <submittedName>
        <fullName evidence="2">Putative secreted protein</fullName>
    </submittedName>
</protein>
<dbReference type="EMBL" id="GGFJ01013272">
    <property type="protein sequence ID" value="MBW62413.1"/>
    <property type="molecule type" value="Transcribed_RNA"/>
</dbReference>
<evidence type="ECO:0000256" key="1">
    <source>
        <dbReference type="SAM" id="SignalP"/>
    </source>
</evidence>
<feature type="signal peptide" evidence="1">
    <location>
        <begin position="1"/>
        <end position="19"/>
    </location>
</feature>
<feature type="chain" id="PRO_5014986265" evidence="1">
    <location>
        <begin position="20"/>
        <end position="84"/>
    </location>
</feature>